<dbReference type="PANTHER" id="PTHR10566:SF113">
    <property type="entry name" value="PROTEIN ACTIVITY OF BC1 COMPLEX KINASE 7, CHLOROPLASTIC"/>
    <property type="match status" value="1"/>
</dbReference>
<dbReference type="InterPro" id="IPR004147">
    <property type="entry name" value="ABC1_dom"/>
</dbReference>
<dbReference type="Pfam" id="PF03109">
    <property type="entry name" value="ABC1"/>
    <property type="match status" value="1"/>
</dbReference>
<dbReference type="EMBL" id="NPCC01000004">
    <property type="protein sequence ID" value="PAE90629.1"/>
    <property type="molecule type" value="Genomic_DNA"/>
</dbReference>
<name>A0A268P542_SHOCL</name>
<dbReference type="InterPro" id="IPR011009">
    <property type="entry name" value="Kinase-like_dom_sf"/>
</dbReference>
<evidence type="ECO:0000313" key="5">
    <source>
        <dbReference type="Proteomes" id="UP000216207"/>
    </source>
</evidence>
<evidence type="ECO:0000256" key="2">
    <source>
        <dbReference type="SAM" id="Phobius"/>
    </source>
</evidence>
<sequence>MLKTRIRYLSRYQDIITALYHYGFGQIVRDLGLLDRTKKRTKKKRTQDSSLSVAKRIRLLLEELGPTFIKLGQLASTRGDLFPAYVLTELENLQDNVPSFAYQEVKDIIEVELEAPLEKLFRSFEPVPLAAASIGQVHRAELPTGEKVVVKVRRPGIERTIETDLAILQDLLELAEERIGWVKRFRLVDLFHEFAEALKEEINYKNEAQNAERIRRQNSETQHLFTPVVYSSHSTMKVLTMTYVDGTKITDATYDKGFNQEIVAERFATGMFEQIFVHGFFHGDPHPGNVFVTKENEIILIDFGMVGRLTTDMRQNLALLVLGLKGRNTDRVMEALFRMDIVHDHVDRDRLWDDLDHLRLKYYDIPMADISLAEAVQDLFNVANKHDCIVPVDLTMLGKALLSVEAIVSSLAPTLRIIDIVEPFGRVLIKERYDPRNFAKKVQAEFQEGMETLRYFPRDMRKTLKDIRGGKLKVNISIREIHHLIQKVDRISNKLAFSIVLLSFSIIMAGVIIGGSLTAEPTILLQIPAIEIGLVITSLMFFWIIWAIFRSGRF</sequence>
<comment type="caution">
    <text evidence="4">The sequence shown here is derived from an EMBL/GenBank/DDBJ whole genome shotgun (WGS) entry which is preliminary data.</text>
</comment>
<organism evidence="4 5">
    <name type="scientific">Shouchella clausii</name>
    <name type="common">Alkalihalobacillus clausii</name>
    <dbReference type="NCBI Taxonomy" id="79880"/>
    <lineage>
        <taxon>Bacteria</taxon>
        <taxon>Bacillati</taxon>
        <taxon>Bacillota</taxon>
        <taxon>Bacilli</taxon>
        <taxon>Bacillales</taxon>
        <taxon>Bacillaceae</taxon>
        <taxon>Shouchella</taxon>
    </lineage>
</organism>
<dbReference type="CDD" id="cd05121">
    <property type="entry name" value="ABC1_ADCK3-like"/>
    <property type="match status" value="1"/>
</dbReference>
<reference evidence="4 5" key="1">
    <citation type="submission" date="2017-07" db="EMBL/GenBank/DDBJ databases">
        <title>Isolation and whole genome analysis of endospore-forming bacteria from heroin.</title>
        <authorList>
            <person name="Kalinowski J."/>
            <person name="Ahrens B."/>
            <person name="Al-Dilaimi A."/>
            <person name="Winkler A."/>
            <person name="Wibberg D."/>
            <person name="Schleenbecker U."/>
            <person name="Ruckert C."/>
            <person name="Wolfel R."/>
            <person name="Grass G."/>
        </authorList>
    </citation>
    <scope>NUCLEOTIDE SEQUENCE [LARGE SCALE GENOMIC DNA]</scope>
    <source>
        <strain evidence="4 5">7539</strain>
    </source>
</reference>
<protein>
    <recommendedName>
        <fullName evidence="3">ABC1 atypical kinase-like domain-containing protein</fullName>
    </recommendedName>
</protein>
<evidence type="ECO:0000313" key="4">
    <source>
        <dbReference type="EMBL" id="PAE90629.1"/>
    </source>
</evidence>
<dbReference type="Proteomes" id="UP000216207">
    <property type="component" value="Unassembled WGS sequence"/>
</dbReference>
<dbReference type="Gene3D" id="1.10.510.10">
    <property type="entry name" value="Transferase(Phosphotransferase) domain 1"/>
    <property type="match status" value="1"/>
</dbReference>
<proteinExistence type="inferred from homology"/>
<dbReference type="SUPFAM" id="SSF56112">
    <property type="entry name" value="Protein kinase-like (PK-like)"/>
    <property type="match status" value="1"/>
</dbReference>
<evidence type="ECO:0000256" key="1">
    <source>
        <dbReference type="ARBA" id="ARBA00009670"/>
    </source>
</evidence>
<feature type="transmembrane region" description="Helical" evidence="2">
    <location>
        <begin position="523"/>
        <end position="549"/>
    </location>
</feature>
<keyword evidence="2" id="KW-1133">Transmembrane helix</keyword>
<evidence type="ECO:0000259" key="3">
    <source>
        <dbReference type="Pfam" id="PF03109"/>
    </source>
</evidence>
<dbReference type="InterPro" id="IPR050154">
    <property type="entry name" value="UbiB_kinase"/>
</dbReference>
<dbReference type="PANTHER" id="PTHR10566">
    <property type="entry name" value="CHAPERONE-ACTIVITY OF BC1 COMPLEX CABC1 -RELATED"/>
    <property type="match status" value="1"/>
</dbReference>
<gene>
    <name evidence="4" type="ORF">CHH72_01750</name>
</gene>
<dbReference type="AlphaFoldDB" id="A0A268P542"/>
<feature type="domain" description="ABC1 atypical kinase-like" evidence="3">
    <location>
        <begin position="93"/>
        <end position="335"/>
    </location>
</feature>
<accession>A0A268P542</accession>
<keyword evidence="2" id="KW-0472">Membrane</keyword>
<feature type="transmembrane region" description="Helical" evidence="2">
    <location>
        <begin position="495"/>
        <end position="517"/>
    </location>
</feature>
<comment type="similarity">
    <text evidence="1">Belongs to the protein kinase superfamily. ADCK protein kinase family.</text>
</comment>
<dbReference type="RefSeq" id="WP_095326053.1">
    <property type="nucleotide sequence ID" value="NZ_NPCC01000004.1"/>
</dbReference>
<keyword evidence="2" id="KW-0812">Transmembrane</keyword>